<dbReference type="GO" id="GO:0072527">
    <property type="term" value="P:pyrimidine-containing compound metabolic process"/>
    <property type="evidence" value="ECO:0007669"/>
    <property type="project" value="UniProtKB-ARBA"/>
</dbReference>
<comment type="catalytic activity">
    <reaction evidence="13">
        <text>2'-deoxycytidine + H2O + H(+) = 2'-deoxyuridine + NH4(+)</text>
        <dbReference type="Rhea" id="RHEA:13433"/>
        <dbReference type="ChEBI" id="CHEBI:15377"/>
        <dbReference type="ChEBI" id="CHEBI:15378"/>
        <dbReference type="ChEBI" id="CHEBI:15698"/>
        <dbReference type="ChEBI" id="CHEBI:16450"/>
        <dbReference type="ChEBI" id="CHEBI:28938"/>
        <dbReference type="EC" id="3.5.4.5"/>
    </reaction>
</comment>
<evidence type="ECO:0000256" key="8">
    <source>
        <dbReference type="ARBA" id="ARBA00032005"/>
    </source>
</evidence>
<dbReference type="PROSITE" id="PS51747">
    <property type="entry name" value="CYT_DCMP_DEAMINASES_2"/>
    <property type="match status" value="1"/>
</dbReference>
<evidence type="ECO:0000256" key="4">
    <source>
        <dbReference type="ARBA" id="ARBA00012783"/>
    </source>
</evidence>
<feature type="binding site" evidence="12">
    <location>
        <position position="95"/>
    </location>
    <ligand>
        <name>Zn(2+)</name>
        <dbReference type="ChEBI" id="CHEBI:29105"/>
        <note>catalytic</note>
    </ligand>
</feature>
<evidence type="ECO:0000256" key="10">
    <source>
        <dbReference type="PIRSR" id="PIRSR606262-1"/>
    </source>
</evidence>
<dbReference type="GO" id="GO:0008270">
    <property type="term" value="F:zinc ion binding"/>
    <property type="evidence" value="ECO:0007669"/>
    <property type="project" value="UniProtKB-UniRule"/>
</dbReference>
<dbReference type="InterPro" id="IPR016193">
    <property type="entry name" value="Cytidine_deaminase-like"/>
</dbReference>
<evidence type="ECO:0000259" key="14">
    <source>
        <dbReference type="PROSITE" id="PS51747"/>
    </source>
</evidence>
<dbReference type="STRING" id="10195.A0A3M7QU41"/>
<dbReference type="GO" id="GO:0042802">
    <property type="term" value="F:identical protein binding"/>
    <property type="evidence" value="ECO:0007669"/>
    <property type="project" value="UniProtKB-ARBA"/>
</dbReference>
<dbReference type="Proteomes" id="UP000276133">
    <property type="component" value="Unassembled WGS sequence"/>
</dbReference>
<feature type="active site" description="Proton donor" evidence="10">
    <location>
        <position position="60"/>
    </location>
</feature>
<comment type="cofactor">
    <cofactor evidence="1 12 13">
        <name>Zn(2+)</name>
        <dbReference type="ChEBI" id="CHEBI:29105"/>
    </cofactor>
</comment>
<feature type="binding site" evidence="12">
    <location>
        <position position="92"/>
    </location>
    <ligand>
        <name>Zn(2+)</name>
        <dbReference type="ChEBI" id="CHEBI:29105"/>
        <note>catalytic</note>
    </ligand>
</feature>
<keyword evidence="16" id="KW-1185">Reference proteome</keyword>
<dbReference type="OrthoDB" id="414540at2759"/>
<dbReference type="InterPro" id="IPR050202">
    <property type="entry name" value="Cyt/Deoxycyt_deaminase"/>
</dbReference>
<organism evidence="15 16">
    <name type="scientific">Brachionus plicatilis</name>
    <name type="common">Marine rotifer</name>
    <name type="synonym">Brachionus muelleri</name>
    <dbReference type="NCBI Taxonomy" id="10195"/>
    <lineage>
        <taxon>Eukaryota</taxon>
        <taxon>Metazoa</taxon>
        <taxon>Spiralia</taxon>
        <taxon>Gnathifera</taxon>
        <taxon>Rotifera</taxon>
        <taxon>Eurotatoria</taxon>
        <taxon>Monogononta</taxon>
        <taxon>Pseudotrocha</taxon>
        <taxon>Ploima</taxon>
        <taxon>Brachionidae</taxon>
        <taxon>Brachionus</taxon>
    </lineage>
</organism>
<dbReference type="CDD" id="cd01283">
    <property type="entry name" value="cytidine_deaminase"/>
    <property type="match status" value="1"/>
</dbReference>
<dbReference type="NCBIfam" id="NF004064">
    <property type="entry name" value="PRK05578.1"/>
    <property type="match status" value="1"/>
</dbReference>
<accession>A0A3M7QU41</accession>
<dbReference type="EC" id="3.5.4.5" evidence="4 13"/>
<evidence type="ECO:0000256" key="1">
    <source>
        <dbReference type="ARBA" id="ARBA00001947"/>
    </source>
</evidence>
<dbReference type="InterPro" id="IPR002125">
    <property type="entry name" value="CMP_dCMP_dom"/>
</dbReference>
<evidence type="ECO:0000256" key="11">
    <source>
        <dbReference type="PIRSR" id="PIRSR606262-2"/>
    </source>
</evidence>
<evidence type="ECO:0000256" key="3">
    <source>
        <dbReference type="ARBA" id="ARBA00006576"/>
    </source>
</evidence>
<comment type="similarity">
    <text evidence="3 13">Belongs to the cytidine and deoxycytidylate deaminase family.</text>
</comment>
<dbReference type="EMBL" id="REGN01005098">
    <property type="protein sequence ID" value="RNA14852.1"/>
    <property type="molecule type" value="Genomic_DNA"/>
</dbReference>
<protein>
    <recommendedName>
        <fullName evidence="4 13">Cytidine deaminase</fullName>
        <ecNumber evidence="4 13">3.5.4.5</ecNumber>
    </recommendedName>
    <alternativeName>
        <fullName evidence="8 13">Cytidine aminohydrolase</fullName>
    </alternativeName>
</protein>
<keyword evidence="7 12" id="KW-0862">Zinc</keyword>
<evidence type="ECO:0000256" key="12">
    <source>
        <dbReference type="PIRSR" id="PIRSR606262-3"/>
    </source>
</evidence>
<dbReference type="GO" id="GO:0005829">
    <property type="term" value="C:cytosol"/>
    <property type="evidence" value="ECO:0007669"/>
    <property type="project" value="TreeGrafter"/>
</dbReference>
<dbReference type="PANTHER" id="PTHR11644:SF2">
    <property type="entry name" value="CYTIDINE DEAMINASE"/>
    <property type="match status" value="1"/>
</dbReference>
<comment type="caution">
    <text evidence="15">The sequence shown here is derived from an EMBL/GenBank/DDBJ whole genome shotgun (WGS) entry which is preliminary data.</text>
</comment>
<dbReference type="InterPro" id="IPR016192">
    <property type="entry name" value="APOBEC/CMP_deaminase_Zn-bd"/>
</dbReference>
<dbReference type="SUPFAM" id="SSF53927">
    <property type="entry name" value="Cytidine deaminase-like"/>
    <property type="match status" value="1"/>
</dbReference>
<dbReference type="GO" id="GO:0004126">
    <property type="term" value="F:cytidine deaminase activity"/>
    <property type="evidence" value="ECO:0007669"/>
    <property type="project" value="UniProtKB-UniRule"/>
</dbReference>
<evidence type="ECO:0000256" key="9">
    <source>
        <dbReference type="ARBA" id="ARBA00049558"/>
    </source>
</evidence>
<evidence type="ECO:0000256" key="5">
    <source>
        <dbReference type="ARBA" id="ARBA00022723"/>
    </source>
</evidence>
<dbReference type="Gene3D" id="3.40.140.10">
    <property type="entry name" value="Cytidine Deaminase, domain 2"/>
    <property type="match status" value="1"/>
</dbReference>
<dbReference type="Pfam" id="PF00383">
    <property type="entry name" value="dCMP_cyt_deam_1"/>
    <property type="match status" value="1"/>
</dbReference>
<evidence type="ECO:0000313" key="15">
    <source>
        <dbReference type="EMBL" id="RNA14852.1"/>
    </source>
</evidence>
<dbReference type="AlphaFoldDB" id="A0A3M7QU41"/>
<dbReference type="GO" id="GO:0055086">
    <property type="term" value="P:nucleobase-containing small molecule metabolic process"/>
    <property type="evidence" value="ECO:0007669"/>
    <property type="project" value="UniProtKB-ARBA"/>
</dbReference>
<feature type="domain" description="CMP/dCMP-type deaminase" evidence="14">
    <location>
        <begin position="6"/>
        <end position="133"/>
    </location>
</feature>
<comment type="catalytic activity">
    <reaction evidence="9 13">
        <text>cytidine + H2O + H(+) = uridine + NH4(+)</text>
        <dbReference type="Rhea" id="RHEA:16069"/>
        <dbReference type="ChEBI" id="CHEBI:15377"/>
        <dbReference type="ChEBI" id="CHEBI:15378"/>
        <dbReference type="ChEBI" id="CHEBI:16704"/>
        <dbReference type="ChEBI" id="CHEBI:17562"/>
        <dbReference type="ChEBI" id="CHEBI:28938"/>
        <dbReference type="EC" id="3.5.4.5"/>
    </reaction>
</comment>
<name>A0A3M7QU41_BRAPC</name>
<comment type="function">
    <text evidence="2 13">This enzyme scavenges exogenous and endogenous cytidine and 2'-deoxycytidine for UMP synthesis.</text>
</comment>
<keyword evidence="5 12" id="KW-0479">Metal-binding</keyword>
<keyword evidence="6 13" id="KW-0378">Hydrolase</keyword>
<evidence type="ECO:0000256" key="13">
    <source>
        <dbReference type="RuleBase" id="RU364006"/>
    </source>
</evidence>
<gene>
    <name evidence="15" type="ORF">BpHYR1_029998</name>
</gene>
<sequence>MNLEESQIKILVDKAIDAKNYSYSPYSKFRVGCSLLTIDDTFFTGCNVENASYGLCICAERTALVKAVSEGYKKFKAICVASDVEKIFVAPCGACRQFIAEFGLDWTCILVRTKEDLKFCKIREILPLAFEPSALDMTENSV</sequence>
<dbReference type="NCBIfam" id="TIGR01354">
    <property type="entry name" value="cyt_deam_tetra"/>
    <property type="match status" value="1"/>
</dbReference>
<reference evidence="15 16" key="1">
    <citation type="journal article" date="2018" name="Sci. Rep.">
        <title>Genomic signatures of local adaptation to the degree of environmental predictability in rotifers.</title>
        <authorList>
            <person name="Franch-Gras L."/>
            <person name="Hahn C."/>
            <person name="Garcia-Roger E.M."/>
            <person name="Carmona M.J."/>
            <person name="Serra M."/>
            <person name="Gomez A."/>
        </authorList>
    </citation>
    <scope>NUCLEOTIDE SEQUENCE [LARGE SCALE GENOMIC DNA]</scope>
    <source>
        <strain evidence="15">HYR1</strain>
    </source>
</reference>
<dbReference type="PANTHER" id="PTHR11644">
    <property type="entry name" value="CYTIDINE DEAMINASE"/>
    <property type="match status" value="1"/>
</dbReference>
<dbReference type="InterPro" id="IPR006262">
    <property type="entry name" value="Cyt_deam_tetra"/>
</dbReference>
<feature type="binding site" evidence="12">
    <location>
        <position position="58"/>
    </location>
    <ligand>
        <name>Zn(2+)</name>
        <dbReference type="ChEBI" id="CHEBI:29105"/>
        <note>catalytic</note>
    </ligand>
</feature>
<feature type="binding site" evidence="11">
    <location>
        <begin position="47"/>
        <end position="53"/>
    </location>
    <ligand>
        <name>substrate</name>
    </ligand>
</feature>
<dbReference type="PROSITE" id="PS00903">
    <property type="entry name" value="CYT_DCMP_DEAMINASES_1"/>
    <property type="match status" value="1"/>
</dbReference>
<proteinExistence type="inferred from homology"/>
<evidence type="ECO:0000256" key="7">
    <source>
        <dbReference type="ARBA" id="ARBA00022833"/>
    </source>
</evidence>
<evidence type="ECO:0000256" key="2">
    <source>
        <dbReference type="ARBA" id="ARBA00003949"/>
    </source>
</evidence>
<evidence type="ECO:0000313" key="16">
    <source>
        <dbReference type="Proteomes" id="UP000276133"/>
    </source>
</evidence>
<evidence type="ECO:0000256" key="6">
    <source>
        <dbReference type="ARBA" id="ARBA00022801"/>
    </source>
</evidence>
<dbReference type="FunFam" id="3.40.140.10:FF:000008">
    <property type="entry name" value="Cytidine deaminase"/>
    <property type="match status" value="1"/>
</dbReference>